<dbReference type="Ensembl" id="ENSPCET00000015865.1">
    <property type="protein sequence ID" value="ENSPCEP00000015318.1"/>
    <property type="gene ID" value="ENSPCEG00000012058.1"/>
</dbReference>
<dbReference type="Proteomes" id="UP000694393">
    <property type="component" value="Unplaced"/>
</dbReference>
<feature type="domain" description="Arrestin C-terminal-like" evidence="5">
    <location>
        <begin position="209"/>
        <end position="359"/>
    </location>
</feature>
<evidence type="ECO:0000313" key="6">
    <source>
        <dbReference type="Ensembl" id="ENSPCEP00000015318.1"/>
    </source>
</evidence>
<dbReference type="FunFam" id="2.60.40.640:FF:000011">
    <property type="entry name" value="S-arrestin isoform X2"/>
    <property type="match status" value="1"/>
</dbReference>
<protein>
    <recommendedName>
        <fullName evidence="2">S-arrestin</fullName>
    </recommendedName>
    <alternativeName>
        <fullName evidence="4">Retinal S-antigen</fullName>
    </alternativeName>
    <alternativeName>
        <fullName evidence="3">Rod photoreceptor arrestin</fullName>
    </alternativeName>
</protein>
<dbReference type="PRINTS" id="PR00309">
    <property type="entry name" value="ARRESTIN"/>
</dbReference>
<keyword evidence="7" id="KW-1185">Reference proteome</keyword>
<comment type="similarity">
    <text evidence="1">Belongs to the arrestin family.</text>
</comment>
<reference evidence="6" key="2">
    <citation type="submission" date="2025-09" db="UniProtKB">
        <authorList>
            <consortium name="Ensembl"/>
        </authorList>
    </citation>
    <scope>IDENTIFICATION</scope>
</reference>
<dbReference type="InterPro" id="IPR011021">
    <property type="entry name" value="Arrestin-like_N"/>
</dbReference>
<dbReference type="GO" id="GO:0007165">
    <property type="term" value="P:signal transduction"/>
    <property type="evidence" value="ECO:0007669"/>
    <property type="project" value="InterPro"/>
</dbReference>
<evidence type="ECO:0000256" key="3">
    <source>
        <dbReference type="ARBA" id="ARBA00041305"/>
    </source>
</evidence>
<proteinExistence type="inferred from homology"/>
<accession>A0A8C8S4W0</accession>
<dbReference type="FunFam" id="2.60.40.840:FF:000002">
    <property type="entry name" value="Arrestin 3"/>
    <property type="match status" value="1"/>
</dbReference>
<dbReference type="Gene3D" id="2.60.40.640">
    <property type="match status" value="1"/>
</dbReference>
<dbReference type="GO" id="GO:0001664">
    <property type="term" value="F:G protein-coupled receptor binding"/>
    <property type="evidence" value="ECO:0007669"/>
    <property type="project" value="TreeGrafter"/>
</dbReference>
<dbReference type="Pfam" id="PF02752">
    <property type="entry name" value="Arrestin_C"/>
    <property type="match status" value="1"/>
</dbReference>
<dbReference type="SMART" id="SM01017">
    <property type="entry name" value="Arrestin_C"/>
    <property type="match status" value="1"/>
</dbReference>
<sequence length="399" mass="44946">MSCAESQKVAPPSVSLKNASPLQSHVVYKKMSRDKAVTIYLGKRDFIDHIDGVEPVDGVLLVDPEIVKGKKVYVTLTCAFRYGQEDIDVMGLTFRKDLFFSRIQLYPPVEKKGPLSQLQECLMKKLGSNAYPFVLTVTLIKCHSFSPFPPSFWQCCGVDFEVKAFSTENVEERIPKRNSVRLLIRKVQHAPEEPGPQPRAETTWQFFMSSKPLHLRACLSKEVYYHGEPIPVTLTVTNNTEKTVKKIKVLAEQVANVVLYSSDYYTKVVAMEEVQEKVLPNSTITKTLILLPLLANNRENQGIALDGKLKDEDTNLASSTIIKEGIDKTVLGILVAYKVKVKLIVSGHKDLLFEVQNPLPSIHRVDLTKNYLFKITPSLLLYNLISCSCLLDSLKQRCL</sequence>
<dbReference type="InterPro" id="IPR017864">
    <property type="entry name" value="Arrestin_CS"/>
</dbReference>
<evidence type="ECO:0000256" key="4">
    <source>
        <dbReference type="ARBA" id="ARBA00042071"/>
    </source>
</evidence>
<dbReference type="InterPro" id="IPR014752">
    <property type="entry name" value="Arrestin-like_C"/>
</dbReference>
<evidence type="ECO:0000256" key="1">
    <source>
        <dbReference type="ARBA" id="ARBA00005298"/>
    </source>
</evidence>
<dbReference type="PANTHER" id="PTHR11792:SF15">
    <property type="entry name" value="S-ARRESTIN"/>
    <property type="match status" value="1"/>
</dbReference>
<evidence type="ECO:0000256" key="2">
    <source>
        <dbReference type="ARBA" id="ARBA00040206"/>
    </source>
</evidence>
<dbReference type="Gene3D" id="2.60.40.840">
    <property type="match status" value="1"/>
</dbReference>
<evidence type="ECO:0000259" key="5">
    <source>
        <dbReference type="SMART" id="SM01017"/>
    </source>
</evidence>
<reference evidence="6" key="1">
    <citation type="submission" date="2025-08" db="UniProtKB">
        <authorList>
            <consortium name="Ensembl"/>
        </authorList>
    </citation>
    <scope>IDENTIFICATION</scope>
</reference>
<dbReference type="InterPro" id="IPR014756">
    <property type="entry name" value="Ig_E-set"/>
</dbReference>
<dbReference type="InterPro" id="IPR011022">
    <property type="entry name" value="Arrestin_C-like"/>
</dbReference>
<evidence type="ECO:0000313" key="7">
    <source>
        <dbReference type="Proteomes" id="UP000694393"/>
    </source>
</evidence>
<name>A0A8C8S4W0_9SAUR</name>
<dbReference type="GO" id="GO:0002031">
    <property type="term" value="P:G protein-coupled receptor internalization"/>
    <property type="evidence" value="ECO:0007669"/>
    <property type="project" value="TreeGrafter"/>
</dbReference>
<dbReference type="PANTHER" id="PTHR11792">
    <property type="entry name" value="ARRESTIN"/>
    <property type="match status" value="1"/>
</dbReference>
<dbReference type="SUPFAM" id="SSF81296">
    <property type="entry name" value="E set domains"/>
    <property type="match status" value="2"/>
</dbReference>
<dbReference type="GO" id="GO:0001750">
    <property type="term" value="C:photoreceptor outer segment"/>
    <property type="evidence" value="ECO:0007669"/>
    <property type="project" value="TreeGrafter"/>
</dbReference>
<dbReference type="InterPro" id="IPR014753">
    <property type="entry name" value="Arrestin_N"/>
</dbReference>
<dbReference type="PROSITE" id="PS00295">
    <property type="entry name" value="ARRESTINS"/>
    <property type="match status" value="1"/>
</dbReference>
<organism evidence="6 7">
    <name type="scientific">Pelusios castaneus</name>
    <name type="common">West African mud turtle</name>
    <dbReference type="NCBI Taxonomy" id="367368"/>
    <lineage>
        <taxon>Eukaryota</taxon>
        <taxon>Metazoa</taxon>
        <taxon>Chordata</taxon>
        <taxon>Craniata</taxon>
        <taxon>Vertebrata</taxon>
        <taxon>Euteleostomi</taxon>
        <taxon>Archelosauria</taxon>
        <taxon>Testudinata</taxon>
        <taxon>Testudines</taxon>
        <taxon>Pleurodira</taxon>
        <taxon>Pelomedusidae</taxon>
        <taxon>Pelusios</taxon>
    </lineage>
</organism>
<dbReference type="GO" id="GO:0001917">
    <property type="term" value="C:photoreceptor inner segment"/>
    <property type="evidence" value="ECO:0007669"/>
    <property type="project" value="TreeGrafter"/>
</dbReference>
<dbReference type="AlphaFoldDB" id="A0A8C8S4W0"/>
<dbReference type="InterPro" id="IPR000698">
    <property type="entry name" value="Arrestin"/>
</dbReference>
<dbReference type="Pfam" id="PF00339">
    <property type="entry name" value="Arrestin_N"/>
    <property type="match status" value="1"/>
</dbReference>